<keyword evidence="1" id="KW-0472">Membrane</keyword>
<reference evidence="2 3" key="1">
    <citation type="submission" date="2016-06" db="EMBL/GenBank/DDBJ databases">
        <title>Genome sequencing of Cryobacterium arcticum PAMC 27867.</title>
        <authorList>
            <person name="Lee J."/>
            <person name="Kim O.-S."/>
        </authorList>
    </citation>
    <scope>NUCLEOTIDE SEQUENCE [LARGE SCALE GENOMIC DNA]</scope>
    <source>
        <strain evidence="2 3">PAMC 27867</strain>
    </source>
</reference>
<keyword evidence="1" id="KW-0812">Transmembrane</keyword>
<evidence type="ECO:0000313" key="2">
    <source>
        <dbReference type="EMBL" id="ANP71442.1"/>
    </source>
</evidence>
<feature type="transmembrane region" description="Helical" evidence="1">
    <location>
        <begin position="63"/>
        <end position="82"/>
    </location>
</feature>
<dbReference type="Proteomes" id="UP000092582">
    <property type="component" value="Chromosome 1"/>
</dbReference>
<sequence length="89" mass="9409">MGAGKSVFEWTRGGGIGRLFGTEPPAEGSTLPRMLDVEPAWAIIGPAIVVIAAGIELVAQSGWLWLVVAVGVVYSVQGIVSARQYWGKR</sequence>
<evidence type="ECO:0000256" key="1">
    <source>
        <dbReference type="SAM" id="Phobius"/>
    </source>
</evidence>
<name>A0A1B1BFT3_9MICO</name>
<proteinExistence type="predicted"/>
<organism evidence="2 3">
    <name type="scientific">Cryobacterium arcticum</name>
    <dbReference type="NCBI Taxonomy" id="670052"/>
    <lineage>
        <taxon>Bacteria</taxon>
        <taxon>Bacillati</taxon>
        <taxon>Actinomycetota</taxon>
        <taxon>Actinomycetes</taxon>
        <taxon>Micrococcales</taxon>
        <taxon>Microbacteriaceae</taxon>
        <taxon>Cryobacterium</taxon>
    </lineage>
</organism>
<protein>
    <submittedName>
        <fullName evidence="2">Uncharacterized protein</fullName>
    </submittedName>
</protein>
<keyword evidence="3" id="KW-1185">Reference proteome</keyword>
<keyword evidence="1" id="KW-1133">Transmembrane helix</keyword>
<gene>
    <name evidence="2" type="ORF">PA27867_0471</name>
</gene>
<dbReference type="AlphaFoldDB" id="A0A1B1BFT3"/>
<feature type="transmembrane region" description="Helical" evidence="1">
    <location>
        <begin position="40"/>
        <end position="57"/>
    </location>
</feature>
<accession>A0A1B1BFT3</accession>
<evidence type="ECO:0000313" key="3">
    <source>
        <dbReference type="Proteomes" id="UP000092582"/>
    </source>
</evidence>
<dbReference type="EMBL" id="CP016282">
    <property type="protein sequence ID" value="ANP71442.1"/>
    <property type="molecule type" value="Genomic_DNA"/>
</dbReference>
<dbReference type="KEGG" id="cart:PA27867_0471"/>
<dbReference type="RefSeq" id="WP_157109086.1">
    <property type="nucleotide sequence ID" value="NZ_CP016282.1"/>
</dbReference>